<accession>R0HWH8</accession>
<dbReference type="GO" id="GO:0005179">
    <property type="term" value="F:hormone activity"/>
    <property type="evidence" value="ECO:0007669"/>
    <property type="project" value="UniProtKB-KW"/>
</dbReference>
<sequence>MAASKKSLTCFFFVSIMIMLSFFSVSGVEGNFLGYGAIAKDRIPACGSKNPKECVKELVNPYRRGCQDSTRCHRDV</sequence>
<comment type="subcellular location">
    <subcellularLocation>
        <location evidence="1">Secreted</location>
    </subcellularLocation>
</comment>
<keyword evidence="4" id="KW-0372">Hormone</keyword>
<protein>
    <submittedName>
        <fullName evidence="10">Uncharacterized protein</fullName>
    </submittedName>
</protein>
<dbReference type="EMBL" id="KB870806">
    <property type="protein sequence ID" value="EOA34057.1"/>
    <property type="molecule type" value="Genomic_DNA"/>
</dbReference>
<evidence type="ECO:0000256" key="4">
    <source>
        <dbReference type="ARBA" id="ARBA00022702"/>
    </source>
</evidence>
<evidence type="ECO:0000256" key="1">
    <source>
        <dbReference type="ARBA" id="ARBA00004613"/>
    </source>
</evidence>
<dbReference type="GO" id="GO:0040008">
    <property type="term" value="P:regulation of growth"/>
    <property type="evidence" value="ECO:0007669"/>
    <property type="project" value="UniProtKB-ARBA"/>
</dbReference>
<dbReference type="InterPro" id="IPR008801">
    <property type="entry name" value="RALF"/>
</dbReference>
<dbReference type="Proteomes" id="UP000029121">
    <property type="component" value="Unassembled WGS sequence"/>
</dbReference>
<reference evidence="12" key="1">
    <citation type="journal article" date="2013" name="Nat. Genet.">
        <title>The Capsella rubella genome and the genomic consequences of rapid mating system evolution.</title>
        <authorList>
            <person name="Slotte T."/>
            <person name="Hazzouri K.M."/>
            <person name="Agren J.A."/>
            <person name="Koenig D."/>
            <person name="Maumus F."/>
            <person name="Guo Y.L."/>
            <person name="Steige K."/>
            <person name="Platts A.E."/>
            <person name="Escobar J.S."/>
            <person name="Newman L.K."/>
            <person name="Wang W."/>
            <person name="Mandakova T."/>
            <person name="Vello E."/>
            <person name="Smith L.M."/>
            <person name="Henz S.R."/>
            <person name="Steffen J."/>
            <person name="Takuno S."/>
            <person name="Brandvain Y."/>
            <person name="Coop G."/>
            <person name="Andolfatto P."/>
            <person name="Hu T.T."/>
            <person name="Blanchette M."/>
            <person name="Clark R.M."/>
            <person name="Quesneville H."/>
            <person name="Nordborg M."/>
            <person name="Gaut B.S."/>
            <person name="Lysak M.A."/>
            <person name="Jenkins J."/>
            <person name="Grimwood J."/>
            <person name="Chapman J."/>
            <person name="Prochnik S."/>
            <person name="Shu S."/>
            <person name="Rokhsar D."/>
            <person name="Schmutz J."/>
            <person name="Weigel D."/>
            <person name="Wright S.I."/>
        </authorList>
    </citation>
    <scope>NUCLEOTIDE SEQUENCE [LARGE SCALE GENOMIC DNA]</scope>
    <source>
        <strain evidence="12">cv. Monte Gargano</strain>
    </source>
</reference>
<evidence type="ECO:0000313" key="10">
    <source>
        <dbReference type="EMBL" id="EOA34199.1"/>
    </source>
</evidence>
<evidence type="ECO:0000256" key="7">
    <source>
        <dbReference type="ARBA" id="ARBA00037228"/>
    </source>
</evidence>
<feature type="chain" id="PRO_5015101082" evidence="8">
    <location>
        <begin position="28"/>
        <end position="76"/>
    </location>
</feature>
<dbReference type="PANTHER" id="PTHR34270">
    <property type="entry name" value="PROTEIN RALF-LIKE 15-RELATED"/>
    <property type="match status" value="1"/>
</dbReference>
<dbReference type="AlphaFoldDB" id="R0HWH8"/>
<evidence type="ECO:0000256" key="2">
    <source>
        <dbReference type="ARBA" id="ARBA00009178"/>
    </source>
</evidence>
<dbReference type="Pfam" id="PF05498">
    <property type="entry name" value="RALF"/>
    <property type="match status" value="1"/>
</dbReference>
<name>R0HWH8_9BRAS</name>
<evidence type="ECO:0000256" key="6">
    <source>
        <dbReference type="ARBA" id="ARBA00023157"/>
    </source>
</evidence>
<dbReference type="EMBL" id="KB870806">
    <property type="protein sequence ID" value="EOA34449.1"/>
    <property type="molecule type" value="Genomic_DNA"/>
</dbReference>
<dbReference type="PANTHER" id="PTHR34270:SF3">
    <property type="entry name" value="PROTEIN RALF-LIKE 16-RELATED"/>
    <property type="match status" value="1"/>
</dbReference>
<dbReference type="STRING" id="81985.R0HWH8"/>
<evidence type="ECO:0000313" key="9">
    <source>
        <dbReference type="EMBL" id="EOA34057.1"/>
    </source>
</evidence>
<evidence type="ECO:0000256" key="3">
    <source>
        <dbReference type="ARBA" id="ARBA00022525"/>
    </source>
</evidence>
<feature type="signal peptide" evidence="8">
    <location>
        <begin position="1"/>
        <end position="27"/>
    </location>
</feature>
<comment type="function">
    <text evidence="7">Cell signaling peptide that may regulate plant stress, growth, and development. Mediates a rapid alkalinization of extracellular space by mediating a transient increase in the cytoplasmic Ca(2+) concentration leading to a calcium-dependent signaling events through a cell surface receptor and a concomitant activation of some intracellular mitogen-activated protein kinases.</text>
</comment>
<organism evidence="10 12">
    <name type="scientific">Capsella rubella</name>
    <dbReference type="NCBI Taxonomy" id="81985"/>
    <lineage>
        <taxon>Eukaryota</taxon>
        <taxon>Viridiplantae</taxon>
        <taxon>Streptophyta</taxon>
        <taxon>Embryophyta</taxon>
        <taxon>Tracheophyta</taxon>
        <taxon>Spermatophyta</taxon>
        <taxon>Magnoliopsida</taxon>
        <taxon>eudicotyledons</taxon>
        <taxon>Gunneridae</taxon>
        <taxon>Pentapetalae</taxon>
        <taxon>rosids</taxon>
        <taxon>malvids</taxon>
        <taxon>Brassicales</taxon>
        <taxon>Brassicaceae</taxon>
        <taxon>Camelineae</taxon>
        <taxon>Capsella</taxon>
    </lineage>
</organism>
<keyword evidence="5 8" id="KW-0732">Signal</keyword>
<dbReference type="EMBL" id="KB870806">
    <property type="protein sequence ID" value="EOA34199.1"/>
    <property type="molecule type" value="Genomic_DNA"/>
</dbReference>
<dbReference type="GO" id="GO:0005576">
    <property type="term" value="C:extracellular region"/>
    <property type="evidence" value="ECO:0007669"/>
    <property type="project" value="UniProtKB-SubCell"/>
</dbReference>
<comment type="similarity">
    <text evidence="2">Belongs to the plant rapid alkalinization factor (RALF) family.</text>
</comment>
<reference evidence="10" key="2">
    <citation type="journal article" date="2013" name="Nat. Genet.">
        <title>Genome sequencing of Capsella rubella.</title>
        <authorList>
            <person name="Schmutz J."/>
            <person name="Prochnik S."/>
            <person name="Nordborg M."/>
            <person name="Weigel D."/>
            <person name="Rokhsar D."/>
            <person name="Wright S."/>
        </authorList>
    </citation>
    <scope>NUCLEOTIDE SEQUENCE</scope>
</reference>
<keyword evidence="6" id="KW-1015">Disulfide bond</keyword>
<keyword evidence="12" id="KW-1185">Reference proteome</keyword>
<evidence type="ECO:0000256" key="8">
    <source>
        <dbReference type="SAM" id="SignalP"/>
    </source>
</evidence>
<evidence type="ECO:0000256" key="5">
    <source>
        <dbReference type="ARBA" id="ARBA00022729"/>
    </source>
</evidence>
<keyword evidence="3" id="KW-0964">Secreted</keyword>
<proteinExistence type="inferred from homology"/>
<evidence type="ECO:0000313" key="11">
    <source>
        <dbReference type="EMBL" id="EOA34449.1"/>
    </source>
</evidence>
<gene>
    <name evidence="9" type="ORF">CARUB_v10021557mg</name>
    <name evidence="10" type="ORF">CARUB_v10021708mg</name>
    <name evidence="11" type="ORF">CARUB_v10021985mg</name>
</gene>
<evidence type="ECO:0000313" key="12">
    <source>
        <dbReference type="Proteomes" id="UP000029121"/>
    </source>
</evidence>